<comment type="caution">
    <text evidence="1">The sequence shown here is derived from an EMBL/GenBank/DDBJ whole genome shotgun (WGS) entry which is preliminary data.</text>
</comment>
<reference evidence="1 2" key="1">
    <citation type="submission" date="2014-02" db="EMBL/GenBank/DDBJ databases">
        <authorList>
            <person name="Sears C."/>
            <person name="Carroll K."/>
            <person name="Sack B.R."/>
            <person name="Qadri F."/>
            <person name="Myers L.L."/>
            <person name="Chung G.-T."/>
            <person name="Escheverria P."/>
            <person name="Fraser C.M."/>
            <person name="Sadzewicz L."/>
            <person name="Shefchek K.A."/>
            <person name="Tallon L."/>
            <person name="Das S.P."/>
            <person name="Daugherty S."/>
            <person name="Mongodin E.F."/>
        </authorList>
    </citation>
    <scope>NUCLEOTIDE SEQUENCE [LARGE SCALE GENOMIC DNA]</scope>
    <source>
        <strain evidence="2">3998T(B)3</strain>
    </source>
</reference>
<evidence type="ECO:0000313" key="1">
    <source>
        <dbReference type="EMBL" id="EXY88736.1"/>
    </source>
</evidence>
<protein>
    <submittedName>
        <fullName evidence="1">Putative exported protein</fullName>
    </submittedName>
</protein>
<name>A0A015V0C6_BACFG</name>
<proteinExistence type="predicted"/>
<dbReference type="Proteomes" id="UP000020773">
    <property type="component" value="Unassembled WGS sequence"/>
</dbReference>
<sequence>MDKIYLWLLLLISCSCSHTKEKVSNDMDSSLCVIDVTCEYPVEKVNIHDVADVEYVPLETTRNSLLASDCSVFRISDDYITVASGVDNGNIFFFNRKGRYLWTFNRRGGSAEEYSSITAWDADFGMQEIYIYDSFRKKIYIYSFDGRYKRSHALPMKDCTFIDLYNYDKDYLIGYNRFYDFRKKKKVDTHPYYLIDKQSGEMSSIGIVVDKPISEKVHTEIVKFPGGAYKDQVLFLITALIKNGDAFLIADYALDTIYSYRHHKLVPIAVQTPSVYASDPPVIVACELYTDSYLHFRIIPMYYNPSAPMSPMADAPELVLNRHTGKIAEWKMYDYNYSSDIERPVPTMILQSADRENYGISMFTAERLIEQYQAGGLKGELKDIASRLSIDDNDILMICKYK</sequence>
<dbReference type="RefSeq" id="WP_005799076.1">
    <property type="nucleotide sequence ID" value="NZ_JGDB01000272.1"/>
</dbReference>
<organism evidence="1 2">
    <name type="scientific">Bacteroides fragilis str. 3998T(B)3</name>
    <dbReference type="NCBI Taxonomy" id="1339316"/>
    <lineage>
        <taxon>Bacteria</taxon>
        <taxon>Pseudomonadati</taxon>
        <taxon>Bacteroidota</taxon>
        <taxon>Bacteroidia</taxon>
        <taxon>Bacteroidales</taxon>
        <taxon>Bacteroidaceae</taxon>
        <taxon>Bacteroides</taxon>
    </lineage>
</organism>
<accession>A0A015V0C6</accession>
<gene>
    <name evidence="1" type="ORF">M125_4609</name>
</gene>
<dbReference type="AlphaFoldDB" id="A0A015V0C6"/>
<dbReference type="PATRIC" id="fig|1339316.3.peg.4380"/>
<evidence type="ECO:0000313" key="2">
    <source>
        <dbReference type="Proteomes" id="UP000020773"/>
    </source>
</evidence>
<dbReference type="PROSITE" id="PS51257">
    <property type="entry name" value="PROKAR_LIPOPROTEIN"/>
    <property type="match status" value="1"/>
</dbReference>
<dbReference type="EMBL" id="JGDB01000272">
    <property type="protein sequence ID" value="EXY88736.1"/>
    <property type="molecule type" value="Genomic_DNA"/>
</dbReference>
<dbReference type="Pfam" id="PF17170">
    <property type="entry name" value="DUF5128"/>
    <property type="match status" value="1"/>
</dbReference>